<gene>
    <name evidence="1" type="ORF">LEP1GSC178_3594</name>
</gene>
<proteinExistence type="predicted"/>
<organism evidence="1 2">
    <name type="scientific">Leptospira licerasiae str. MMD4847</name>
    <dbReference type="NCBI Taxonomy" id="1049971"/>
    <lineage>
        <taxon>Bacteria</taxon>
        <taxon>Pseudomonadati</taxon>
        <taxon>Spirochaetota</taxon>
        <taxon>Spirochaetia</taxon>
        <taxon>Leptospirales</taxon>
        <taxon>Leptospiraceae</taxon>
        <taxon>Leptospira</taxon>
    </lineage>
</organism>
<evidence type="ECO:0000313" key="1">
    <source>
        <dbReference type="EMBL" id="EJZ43622.1"/>
    </source>
</evidence>
<dbReference type="Proteomes" id="UP000018720">
    <property type="component" value="Unassembled WGS sequence"/>
</dbReference>
<dbReference type="RefSeq" id="WP_008591709.1">
    <property type="nucleotide sequence ID" value="NZ_AHOM02000004.1"/>
</dbReference>
<evidence type="ECO:0000313" key="2">
    <source>
        <dbReference type="Proteomes" id="UP000018720"/>
    </source>
</evidence>
<dbReference type="EMBL" id="AHOM02000004">
    <property type="protein sequence ID" value="EJZ43622.1"/>
    <property type="molecule type" value="Genomic_DNA"/>
</dbReference>
<name>A0ABN0HD86_9LEPT</name>
<reference evidence="1 2" key="1">
    <citation type="submission" date="2012-08" db="EMBL/GenBank/DDBJ databases">
        <authorList>
            <person name="Harkins D.M."/>
            <person name="Durkin A.S."/>
            <person name="Selengut J.D."/>
            <person name="Sanka R."/>
            <person name="DePew J."/>
            <person name="Purushe J."/>
            <person name="Matthias M.A."/>
            <person name="Vinetz J.M."/>
            <person name="Sutton G.G."/>
            <person name="Nelson W.C."/>
            <person name="Fouts D.E."/>
        </authorList>
    </citation>
    <scope>NUCLEOTIDE SEQUENCE [LARGE SCALE GENOMIC DNA]</scope>
    <source>
        <strain evidence="1 2">MMD4847</strain>
    </source>
</reference>
<accession>A0ABN0HD86</accession>
<evidence type="ECO:0008006" key="3">
    <source>
        <dbReference type="Google" id="ProtNLM"/>
    </source>
</evidence>
<protein>
    <recommendedName>
        <fullName evidence="3">Lipoprotein</fullName>
    </recommendedName>
</protein>
<comment type="caution">
    <text evidence="1">The sequence shown here is derived from an EMBL/GenBank/DDBJ whole genome shotgun (WGS) entry which is preliminary data.</text>
</comment>
<sequence length="147" mass="16652">MYKFFIILAFASLFYVCGGSKDQSQEALSISCAIEPVCCGLCSGVSIAKSTHPEFIGIWKNEDFTDACTQTTITYNFNDTVVSLWTFDQIKDACATHSNYNLQLEWKIESGQYCEKVWMSDLSPWNCYSYSINATDLTIDTKTYTKQ</sequence>
<keyword evidence="2" id="KW-1185">Reference proteome</keyword>